<dbReference type="AlphaFoldDB" id="A0A7G1KII3"/>
<dbReference type="RefSeq" id="WP_187687597.1">
    <property type="nucleotide sequence ID" value="NZ_AP023396.1"/>
</dbReference>
<organism evidence="2 3">
    <name type="scientific">Nocardia wallacei</name>
    <dbReference type="NCBI Taxonomy" id="480035"/>
    <lineage>
        <taxon>Bacteria</taxon>
        <taxon>Bacillati</taxon>
        <taxon>Actinomycetota</taxon>
        <taxon>Actinomycetes</taxon>
        <taxon>Mycobacteriales</taxon>
        <taxon>Nocardiaceae</taxon>
        <taxon>Nocardia</taxon>
    </lineage>
</organism>
<protein>
    <submittedName>
        <fullName evidence="2">Uncharacterized protein</fullName>
    </submittedName>
</protein>
<dbReference type="KEGG" id="nwl:NWFMUON74_20880"/>
<evidence type="ECO:0000313" key="3">
    <source>
        <dbReference type="Proteomes" id="UP000516173"/>
    </source>
</evidence>
<proteinExistence type="predicted"/>
<keyword evidence="1" id="KW-1133">Transmembrane helix</keyword>
<name>A0A7G1KII3_9NOCA</name>
<keyword evidence="3" id="KW-1185">Reference proteome</keyword>
<sequence>MALPRVVWLVVAVAAALWGVFVATEPLYQISSCEAVNMDAVCGNSIFARYGAGLVALSAVPVVLCAVPAAPALRRYSWLAAATILLISAAALTANDSVFGALAYYLPVGVLALAVAWLQRWYERRRNSLPQ</sequence>
<evidence type="ECO:0000256" key="1">
    <source>
        <dbReference type="SAM" id="Phobius"/>
    </source>
</evidence>
<feature type="transmembrane region" description="Helical" evidence="1">
    <location>
        <begin position="76"/>
        <end position="92"/>
    </location>
</feature>
<keyword evidence="1" id="KW-0812">Transmembrane</keyword>
<reference evidence="2 3" key="1">
    <citation type="submission" date="2020-08" db="EMBL/GenBank/DDBJ databases">
        <title>Genome Sequencing of Nocardia wallacei strain FMUON74 and assembly.</title>
        <authorList>
            <person name="Toyokawa M."/>
            <person name="Uesaka K."/>
        </authorList>
    </citation>
    <scope>NUCLEOTIDE SEQUENCE [LARGE SCALE GENOMIC DNA]</scope>
    <source>
        <strain evidence="2 3">FMUON74</strain>
    </source>
</reference>
<dbReference type="GeneID" id="80346650"/>
<dbReference type="Proteomes" id="UP000516173">
    <property type="component" value="Chromosome"/>
</dbReference>
<feature type="transmembrane region" description="Helical" evidence="1">
    <location>
        <begin position="46"/>
        <end position="69"/>
    </location>
</feature>
<evidence type="ECO:0000313" key="2">
    <source>
        <dbReference type="EMBL" id="BCK54316.1"/>
    </source>
</evidence>
<dbReference type="EMBL" id="AP023396">
    <property type="protein sequence ID" value="BCK54316.1"/>
    <property type="molecule type" value="Genomic_DNA"/>
</dbReference>
<accession>A0A7G1KII3</accession>
<keyword evidence="1" id="KW-0472">Membrane</keyword>
<feature type="transmembrane region" description="Helical" evidence="1">
    <location>
        <begin position="98"/>
        <end position="118"/>
    </location>
</feature>
<gene>
    <name evidence="2" type="ORF">NWFMUON74_20880</name>
</gene>